<protein>
    <submittedName>
        <fullName evidence="1">Uncharacterized protein</fullName>
    </submittedName>
</protein>
<proteinExistence type="predicted"/>
<evidence type="ECO:0000313" key="1">
    <source>
        <dbReference type="EMBL" id="WNL49563.1"/>
    </source>
</evidence>
<gene>
    <name evidence="1" type="ORF">MarFTMF_047</name>
</gene>
<organism evidence="1">
    <name type="scientific">Marseillevirus sp</name>
    <dbReference type="NCBI Taxonomy" id="2809551"/>
    <lineage>
        <taxon>Viruses</taxon>
        <taxon>Varidnaviria</taxon>
        <taxon>Bamfordvirae</taxon>
        <taxon>Nucleocytoviricota</taxon>
        <taxon>Megaviricetes</taxon>
        <taxon>Pimascovirales</taxon>
        <taxon>Pimascovirales incertae sedis</taxon>
        <taxon>Marseilleviridae</taxon>
        <taxon>Marseillevirus</taxon>
    </lineage>
</organism>
<name>A0AA96ENZ9_9VIRU</name>
<dbReference type="EMBL" id="OR343188">
    <property type="protein sequence ID" value="WNL49563.1"/>
    <property type="molecule type" value="Genomic_DNA"/>
</dbReference>
<accession>A0AA96ENZ9</accession>
<reference evidence="1" key="1">
    <citation type="submission" date="2023-07" db="EMBL/GenBank/DDBJ databases">
        <authorList>
            <person name="Xia Y."/>
        </authorList>
    </citation>
    <scope>NUCLEOTIDE SEQUENCE</scope>
    <source>
        <strain evidence="1">F</strain>
    </source>
</reference>
<sequence length="73" mass="8390">MPQRPDIIVQKNRLEERTEECRFSCGPYLSREEHKFCGILVFDALEDTNAGLGKIHCERKGTKFSSKASINIF</sequence>